<name>A0A1B3SKS9_9MOLU</name>
<dbReference type="RefSeq" id="WP_069116553.1">
    <property type="nucleotide sequence ID" value="NZ_CP017015.1"/>
</dbReference>
<dbReference type="KEGG" id="shj:SHELI_v1c05830"/>
<accession>A0A1B3SKS9</accession>
<reference evidence="2 3" key="1">
    <citation type="submission" date="2016-08" db="EMBL/GenBank/DDBJ databases">
        <title>Complete genome sequence of Spiroplasma helicoides TABS-2 (DSM 22551).</title>
        <authorList>
            <person name="Shen W.-Y."/>
            <person name="Lo W.-S."/>
            <person name="Lai Y.-C."/>
            <person name="Kuo C.-H."/>
        </authorList>
    </citation>
    <scope>NUCLEOTIDE SEQUENCE [LARGE SCALE GENOMIC DNA]</scope>
    <source>
        <strain evidence="2 3">TABS-2</strain>
    </source>
</reference>
<dbReference type="Pfam" id="PF00480">
    <property type="entry name" value="ROK"/>
    <property type="match status" value="1"/>
</dbReference>
<dbReference type="Gene3D" id="3.30.420.40">
    <property type="match status" value="2"/>
</dbReference>
<dbReference type="GO" id="GO:0016301">
    <property type="term" value="F:kinase activity"/>
    <property type="evidence" value="ECO:0007669"/>
    <property type="project" value="UniProtKB-KW"/>
</dbReference>
<dbReference type="PANTHER" id="PTHR18964">
    <property type="entry name" value="ROK (REPRESSOR, ORF, KINASE) FAMILY"/>
    <property type="match status" value="1"/>
</dbReference>
<keyword evidence="3" id="KW-1185">Reference proteome</keyword>
<dbReference type="OrthoDB" id="9810372at2"/>
<dbReference type="InterPro" id="IPR049874">
    <property type="entry name" value="ROK_cs"/>
</dbReference>
<organism evidence="2 3">
    <name type="scientific">Spiroplasma helicoides</name>
    <dbReference type="NCBI Taxonomy" id="216938"/>
    <lineage>
        <taxon>Bacteria</taxon>
        <taxon>Bacillati</taxon>
        <taxon>Mycoplasmatota</taxon>
        <taxon>Mollicutes</taxon>
        <taxon>Entomoplasmatales</taxon>
        <taxon>Spiroplasmataceae</taxon>
        <taxon>Spiroplasma</taxon>
    </lineage>
</organism>
<dbReference type="PANTHER" id="PTHR18964:SF149">
    <property type="entry name" value="BIFUNCTIONAL UDP-N-ACETYLGLUCOSAMINE 2-EPIMERASE_N-ACETYLMANNOSAMINE KINASE"/>
    <property type="match status" value="1"/>
</dbReference>
<dbReference type="Proteomes" id="UP000094378">
    <property type="component" value="Chromosome"/>
</dbReference>
<dbReference type="AlphaFoldDB" id="A0A1B3SKS9"/>
<sequence length="321" mass="35105">MKLILSIELGVSSSKVALVNNYGDIQAKFFVEHDFKKGLLDNLYSKIVEGLETVGIDYEETVEKVGIATVGYVDHVLGIVRYAGLLEWNNYYLKDKAEELFNKPILVLNDANASALGEFWIGAAKQYDSIVFYTIDNGIGGAIVLEGNLISGSRGFAGEFGHGGSVFQDKYDCVCGLKGCVEPMSSGLGIARFFQDTFKNNPNHPAATYFNGMQSFTTKDIASIYDEYDNPPEILEILVEALNPIVMHMAIMVNALDPDAIIISGGLANMGKVLIDIIKNNIKKYIISKFADDLTVEVASLGNDSGIIGTAYYALNDWKIF</sequence>
<dbReference type="EMBL" id="CP017015">
    <property type="protein sequence ID" value="AOG60534.1"/>
    <property type="molecule type" value="Genomic_DNA"/>
</dbReference>
<evidence type="ECO:0000313" key="2">
    <source>
        <dbReference type="EMBL" id="AOG60534.1"/>
    </source>
</evidence>
<evidence type="ECO:0000256" key="1">
    <source>
        <dbReference type="ARBA" id="ARBA00006479"/>
    </source>
</evidence>
<dbReference type="SUPFAM" id="SSF53067">
    <property type="entry name" value="Actin-like ATPase domain"/>
    <property type="match status" value="1"/>
</dbReference>
<keyword evidence="2" id="KW-0418">Kinase</keyword>
<comment type="similarity">
    <text evidence="1">Belongs to the ROK (NagC/XylR) family.</text>
</comment>
<protein>
    <submittedName>
        <fullName evidence="2">Glucokinase</fullName>
    </submittedName>
</protein>
<dbReference type="PROSITE" id="PS01125">
    <property type="entry name" value="ROK"/>
    <property type="match status" value="1"/>
</dbReference>
<proteinExistence type="inferred from homology"/>
<dbReference type="PATRIC" id="fig|216938.3.peg.595"/>
<gene>
    <name evidence="2" type="primary">glk</name>
    <name evidence="2" type="ORF">SHELI_v1c05830</name>
</gene>
<dbReference type="STRING" id="216938.SHELI_v1c05830"/>
<keyword evidence="2" id="KW-0808">Transferase</keyword>
<dbReference type="InterPro" id="IPR000600">
    <property type="entry name" value="ROK"/>
</dbReference>
<dbReference type="InterPro" id="IPR043129">
    <property type="entry name" value="ATPase_NBD"/>
</dbReference>
<evidence type="ECO:0000313" key="3">
    <source>
        <dbReference type="Proteomes" id="UP000094378"/>
    </source>
</evidence>